<reference evidence="2" key="1">
    <citation type="submission" date="2016-11" db="UniProtKB">
        <authorList>
            <consortium name="WormBaseParasite"/>
        </authorList>
    </citation>
    <scope>IDENTIFICATION</scope>
    <source>
        <strain evidence="2">KR3021</strain>
    </source>
</reference>
<protein>
    <submittedName>
        <fullName evidence="2">CSN8_PSD8_EIF3K domain-containing protein</fullName>
    </submittedName>
</protein>
<accession>A0AC35TU08</accession>
<proteinExistence type="predicted"/>
<dbReference type="Proteomes" id="UP000095286">
    <property type="component" value="Unplaced"/>
</dbReference>
<evidence type="ECO:0000313" key="1">
    <source>
        <dbReference type="Proteomes" id="UP000095286"/>
    </source>
</evidence>
<evidence type="ECO:0000313" key="2">
    <source>
        <dbReference type="WBParaSite" id="RSKR_0000401300.1"/>
    </source>
</evidence>
<sequence>MALTQYYKSLVSEWSKDLASRDATVISNLLQQCKAELGNPEIFKTLNQNQCTQIHKDIFEIDALYRAGTSDINAFKQSIAMVLNFYKSHPNSGPEAFPQANLLTGLHLMYLLAVNDLPAFHMHLEQISPDLQANNSYISVPVKIEQFLNEGAFNKIVLTEKSLPSPYYLAFIRILMNTVREEIANNIEQSFKKLSSADATHLLLFANESEFSAFAQRREWKMQTVPEQGNIFLFEKVIAKNESVGSKTKLDTSRITNQTLFYAKQLEMIV</sequence>
<dbReference type="WBParaSite" id="RSKR_0000401300.1">
    <property type="protein sequence ID" value="RSKR_0000401300.1"/>
    <property type="gene ID" value="RSKR_0000401300"/>
</dbReference>
<name>A0AC35TU08_9BILA</name>
<organism evidence="1 2">
    <name type="scientific">Rhabditophanes sp. KR3021</name>
    <dbReference type="NCBI Taxonomy" id="114890"/>
    <lineage>
        <taxon>Eukaryota</taxon>
        <taxon>Metazoa</taxon>
        <taxon>Ecdysozoa</taxon>
        <taxon>Nematoda</taxon>
        <taxon>Chromadorea</taxon>
        <taxon>Rhabditida</taxon>
        <taxon>Tylenchina</taxon>
        <taxon>Panagrolaimomorpha</taxon>
        <taxon>Strongyloidoidea</taxon>
        <taxon>Alloionematidae</taxon>
        <taxon>Rhabditophanes</taxon>
    </lineage>
</organism>